<gene>
    <name evidence="1" type="ORF">ARMGADRAFT_1082950</name>
</gene>
<evidence type="ECO:0000313" key="1">
    <source>
        <dbReference type="EMBL" id="PBK90064.1"/>
    </source>
</evidence>
<dbReference type="AlphaFoldDB" id="A0A2H3D8G2"/>
<dbReference type="SUPFAM" id="SSF52047">
    <property type="entry name" value="RNI-like"/>
    <property type="match status" value="1"/>
</dbReference>
<sequence length="265" mass="30206">MSVEERRPNAFLDFLRAVEVERNYPKMSEESSSKPPAFEKWLYITPMILVNCGFLIISPIWRHVYGPNIVFAHYIHLPNLRRLFVSSSHLLSYLHLPSLDDLMICAGNASDMDGVVLMMNEFVHHSRCTLTSLAIHNAVIFHQVFIKDCLLLMDSLVSLDISRFWDEEVGVLFDALASIKLLPNLRHLSLWIPYAMCSLWDPLTALISSRGRYFRSIRISCGLSGDVDRINEHLALLRPPGLSVVVSMKDMNYDAISCFGKFECA</sequence>
<evidence type="ECO:0000313" key="2">
    <source>
        <dbReference type="Proteomes" id="UP000217790"/>
    </source>
</evidence>
<dbReference type="EMBL" id="KZ293666">
    <property type="protein sequence ID" value="PBK90064.1"/>
    <property type="molecule type" value="Genomic_DNA"/>
</dbReference>
<dbReference type="STRING" id="47427.A0A2H3D8G2"/>
<reference evidence="2" key="1">
    <citation type="journal article" date="2017" name="Nat. Ecol. Evol.">
        <title>Genome expansion and lineage-specific genetic innovations in the forest pathogenic fungi Armillaria.</title>
        <authorList>
            <person name="Sipos G."/>
            <person name="Prasanna A.N."/>
            <person name="Walter M.C."/>
            <person name="O'Connor E."/>
            <person name="Balint B."/>
            <person name="Krizsan K."/>
            <person name="Kiss B."/>
            <person name="Hess J."/>
            <person name="Varga T."/>
            <person name="Slot J."/>
            <person name="Riley R."/>
            <person name="Boka B."/>
            <person name="Rigling D."/>
            <person name="Barry K."/>
            <person name="Lee J."/>
            <person name="Mihaltcheva S."/>
            <person name="LaButti K."/>
            <person name="Lipzen A."/>
            <person name="Waldron R."/>
            <person name="Moloney N.M."/>
            <person name="Sperisen C."/>
            <person name="Kredics L."/>
            <person name="Vagvoelgyi C."/>
            <person name="Patrignani A."/>
            <person name="Fitzpatrick D."/>
            <person name="Nagy I."/>
            <person name="Doyle S."/>
            <person name="Anderson J.B."/>
            <person name="Grigoriev I.V."/>
            <person name="Gueldener U."/>
            <person name="Muensterkoetter M."/>
            <person name="Nagy L.G."/>
        </authorList>
    </citation>
    <scope>NUCLEOTIDE SEQUENCE [LARGE SCALE GENOMIC DNA]</scope>
    <source>
        <strain evidence="2">Ar21-2</strain>
    </source>
</reference>
<organism evidence="1 2">
    <name type="scientific">Armillaria gallica</name>
    <name type="common">Bulbous honey fungus</name>
    <name type="synonym">Armillaria bulbosa</name>
    <dbReference type="NCBI Taxonomy" id="47427"/>
    <lineage>
        <taxon>Eukaryota</taxon>
        <taxon>Fungi</taxon>
        <taxon>Dikarya</taxon>
        <taxon>Basidiomycota</taxon>
        <taxon>Agaricomycotina</taxon>
        <taxon>Agaricomycetes</taxon>
        <taxon>Agaricomycetidae</taxon>
        <taxon>Agaricales</taxon>
        <taxon>Marasmiineae</taxon>
        <taxon>Physalacriaceae</taxon>
        <taxon>Armillaria</taxon>
    </lineage>
</organism>
<dbReference type="Proteomes" id="UP000217790">
    <property type="component" value="Unassembled WGS sequence"/>
</dbReference>
<accession>A0A2H3D8G2</accession>
<proteinExistence type="predicted"/>
<name>A0A2H3D8G2_ARMGA</name>
<evidence type="ECO:0008006" key="3">
    <source>
        <dbReference type="Google" id="ProtNLM"/>
    </source>
</evidence>
<keyword evidence="2" id="KW-1185">Reference proteome</keyword>
<protein>
    <recommendedName>
        <fullName evidence="3">F-box domain-containing protein</fullName>
    </recommendedName>
</protein>
<dbReference type="InParanoid" id="A0A2H3D8G2"/>